<organism evidence="2 3">
    <name type="scientific">Pseudoalteromonas luteoviolacea H33</name>
    <dbReference type="NCBI Taxonomy" id="1365251"/>
    <lineage>
        <taxon>Bacteria</taxon>
        <taxon>Pseudomonadati</taxon>
        <taxon>Pseudomonadota</taxon>
        <taxon>Gammaproteobacteria</taxon>
        <taxon>Alteromonadales</taxon>
        <taxon>Pseudoalteromonadaceae</taxon>
        <taxon>Pseudoalteromonas</taxon>
    </lineage>
</organism>
<keyword evidence="1" id="KW-0472">Membrane</keyword>
<gene>
    <name evidence="2" type="ORF">N476_11540</name>
</gene>
<proteinExistence type="predicted"/>
<dbReference type="EMBL" id="AUXZ01000063">
    <property type="protein sequence ID" value="KZN52265.1"/>
    <property type="molecule type" value="Genomic_DNA"/>
</dbReference>
<dbReference type="PATRIC" id="fig|1365251.3.peg.1227"/>
<comment type="caution">
    <text evidence="2">The sequence shown here is derived from an EMBL/GenBank/DDBJ whole genome shotgun (WGS) entry which is preliminary data.</text>
</comment>
<feature type="transmembrane region" description="Helical" evidence="1">
    <location>
        <begin position="48"/>
        <end position="66"/>
    </location>
</feature>
<evidence type="ECO:0000313" key="2">
    <source>
        <dbReference type="EMBL" id="KZN52265.1"/>
    </source>
</evidence>
<dbReference type="RefSeq" id="WP_063360862.1">
    <property type="nucleotide sequence ID" value="NZ_AUXZ01000063.1"/>
</dbReference>
<reference evidence="2 3" key="1">
    <citation type="submission" date="2013-07" db="EMBL/GenBank/DDBJ databases">
        <title>Comparative Genomic and Metabolomic Analysis of Twelve Strains of Pseudoalteromonas luteoviolacea.</title>
        <authorList>
            <person name="Vynne N.G."/>
            <person name="Mansson M."/>
            <person name="Gram L."/>
        </authorList>
    </citation>
    <scope>NUCLEOTIDE SEQUENCE [LARGE SCALE GENOMIC DNA]</scope>
    <source>
        <strain evidence="2 3">H33</strain>
    </source>
</reference>
<sequence length="120" mass="12782">MKKVATAIGVSMLSPLIIGSVLGAYFYISTGQGQLFFQLLTTAISNAHIVGMVMALCVLPAYLFLYKRDKLSYSALTTTALLGGTAFTYVLAVSTGPILIANAVMSAFASALFLYSLRRQ</sequence>
<evidence type="ECO:0000313" key="3">
    <source>
        <dbReference type="Proteomes" id="UP000076503"/>
    </source>
</evidence>
<dbReference type="OrthoDB" id="6314396at2"/>
<keyword evidence="1" id="KW-0812">Transmembrane</keyword>
<protein>
    <submittedName>
        <fullName evidence="2">Uncharacterized protein</fullName>
    </submittedName>
</protein>
<feature type="transmembrane region" description="Helical" evidence="1">
    <location>
        <begin position="7"/>
        <end position="28"/>
    </location>
</feature>
<keyword evidence="1" id="KW-1133">Transmembrane helix</keyword>
<accession>A0A167FGR4</accession>
<evidence type="ECO:0000256" key="1">
    <source>
        <dbReference type="SAM" id="Phobius"/>
    </source>
</evidence>
<feature type="transmembrane region" description="Helical" evidence="1">
    <location>
        <begin position="73"/>
        <end position="92"/>
    </location>
</feature>
<dbReference type="AlphaFoldDB" id="A0A167FGR4"/>
<feature type="transmembrane region" description="Helical" evidence="1">
    <location>
        <begin position="98"/>
        <end position="117"/>
    </location>
</feature>
<dbReference type="Proteomes" id="UP000076503">
    <property type="component" value="Unassembled WGS sequence"/>
</dbReference>
<name>A0A167FGR4_9GAMM</name>